<evidence type="ECO:0000313" key="2">
    <source>
        <dbReference type="EMBL" id="MBB5659945.1"/>
    </source>
</evidence>
<accession>A0A7W9A2K1</accession>
<reference evidence="2 3" key="1">
    <citation type="submission" date="2020-08" db="EMBL/GenBank/DDBJ databases">
        <title>Genomic Encyclopedia of Type Strains, Phase IV (KMG-IV): sequencing the most valuable type-strain genomes for metagenomic binning, comparative biology and taxonomic classification.</title>
        <authorList>
            <person name="Goeker M."/>
        </authorList>
    </citation>
    <scope>NUCLEOTIDE SEQUENCE [LARGE SCALE GENOMIC DNA]</scope>
    <source>
        <strain evidence="2 3">DSM 24448</strain>
    </source>
</reference>
<comment type="caution">
    <text evidence="2">The sequence shown here is derived from an EMBL/GenBank/DDBJ whole genome shotgun (WGS) entry which is preliminary data.</text>
</comment>
<dbReference type="Proteomes" id="UP000548978">
    <property type="component" value="Unassembled WGS sequence"/>
</dbReference>
<gene>
    <name evidence="2" type="ORF">FHS65_000663</name>
</gene>
<feature type="region of interest" description="Disordered" evidence="1">
    <location>
        <begin position="1"/>
        <end position="33"/>
    </location>
</feature>
<keyword evidence="3" id="KW-1185">Reference proteome</keyword>
<sequence length="33" mass="3841">MQSGLRRSWTVDPARRRWPGQSGPPFIQSRSRS</sequence>
<evidence type="ECO:0000256" key="1">
    <source>
        <dbReference type="SAM" id="MobiDB-lite"/>
    </source>
</evidence>
<dbReference type="EMBL" id="JACIJB010000001">
    <property type="protein sequence ID" value="MBB5659945.1"/>
    <property type="molecule type" value="Genomic_DNA"/>
</dbReference>
<evidence type="ECO:0000313" key="3">
    <source>
        <dbReference type="Proteomes" id="UP000548978"/>
    </source>
</evidence>
<dbReference type="AlphaFoldDB" id="A0A7W9A2K1"/>
<name>A0A7W9A2K1_9CAUL</name>
<proteinExistence type="predicted"/>
<organism evidence="2 3">
    <name type="scientific">Brevundimonas halotolerans</name>
    <dbReference type="NCBI Taxonomy" id="69670"/>
    <lineage>
        <taxon>Bacteria</taxon>
        <taxon>Pseudomonadati</taxon>
        <taxon>Pseudomonadota</taxon>
        <taxon>Alphaproteobacteria</taxon>
        <taxon>Caulobacterales</taxon>
        <taxon>Caulobacteraceae</taxon>
        <taxon>Brevundimonas</taxon>
    </lineage>
</organism>
<protein>
    <submittedName>
        <fullName evidence="2">Uncharacterized protein</fullName>
    </submittedName>
</protein>